<dbReference type="InterPro" id="IPR014985">
    <property type="entry name" value="WbqC"/>
</dbReference>
<comment type="caution">
    <text evidence="1">The sequence shown here is derived from an EMBL/GenBank/DDBJ whole genome shotgun (WGS) entry which is preliminary data.</text>
</comment>
<evidence type="ECO:0000313" key="1">
    <source>
        <dbReference type="EMBL" id="MCY1722476.1"/>
    </source>
</evidence>
<dbReference type="RefSeq" id="WP_343334802.1">
    <property type="nucleotide sequence ID" value="NZ_JAPOHD010000058.1"/>
</dbReference>
<sequence>MESILLSTAYFAPVHYYARFIHHPEVYIEQFEHFTKQTYRNRCTISGGNGLISLVAPVVKGRGPKTLIKEVQLSYDMDWQRNQWQTIVSAYNSSPYFEYYQDELQPFFEKKFKFLLDYNLQIHETICNFLEVNNMIKLTNDFEEVPEGTLNFRDVISPKNKTKSDTAFQPVEYTQVFTEKFGFLPNLSILDLLFNEGPNAYTLLEDSFR</sequence>
<keyword evidence="2" id="KW-1185">Reference proteome</keyword>
<evidence type="ECO:0000313" key="2">
    <source>
        <dbReference type="Proteomes" id="UP001145087"/>
    </source>
</evidence>
<accession>A0A9X3J8E4</accession>
<name>A0A9X3J8E4_9BACT</name>
<dbReference type="AlphaFoldDB" id="A0A9X3J8E4"/>
<protein>
    <submittedName>
        <fullName evidence="1">WbqC family protein</fullName>
    </submittedName>
</protein>
<gene>
    <name evidence="1" type="ORF">OU798_19155</name>
</gene>
<dbReference type="Pfam" id="PF08889">
    <property type="entry name" value="WbqC"/>
    <property type="match status" value="1"/>
</dbReference>
<reference evidence="1" key="1">
    <citation type="submission" date="2022-11" db="EMBL/GenBank/DDBJ databases">
        <title>Marilongibacter aestuarii gen. nov., sp. nov., isolated from tidal flat sediment.</title>
        <authorList>
            <person name="Jiayan W."/>
        </authorList>
    </citation>
    <scope>NUCLEOTIDE SEQUENCE</scope>
    <source>
        <strain evidence="1">Z1-6</strain>
    </source>
</reference>
<dbReference type="EMBL" id="JAPOHD010000058">
    <property type="protein sequence ID" value="MCY1722476.1"/>
    <property type="molecule type" value="Genomic_DNA"/>
</dbReference>
<dbReference type="Proteomes" id="UP001145087">
    <property type="component" value="Unassembled WGS sequence"/>
</dbReference>
<proteinExistence type="predicted"/>
<organism evidence="1 2">
    <name type="scientific">Draconibacterium aestuarii</name>
    <dbReference type="NCBI Taxonomy" id="2998507"/>
    <lineage>
        <taxon>Bacteria</taxon>
        <taxon>Pseudomonadati</taxon>
        <taxon>Bacteroidota</taxon>
        <taxon>Bacteroidia</taxon>
        <taxon>Marinilabiliales</taxon>
        <taxon>Prolixibacteraceae</taxon>
        <taxon>Draconibacterium</taxon>
    </lineage>
</organism>